<keyword evidence="2" id="KW-1185">Reference proteome</keyword>
<proteinExistence type="predicted"/>
<gene>
    <name evidence="1" type="ORF">GO606_17320</name>
</gene>
<dbReference type="RefSeq" id="WP_169119761.1">
    <property type="nucleotide sequence ID" value="NZ_WTVG02000036.1"/>
</dbReference>
<dbReference type="Proteomes" id="UP000615989">
    <property type="component" value="Unassembled WGS sequence"/>
</dbReference>
<dbReference type="EMBL" id="WTVG01000070">
    <property type="protein sequence ID" value="NMG26438.1"/>
    <property type="molecule type" value="Genomic_DNA"/>
</dbReference>
<name>A0ABX1PRE4_9RHOO</name>
<sequence>MTQADGDWILKFGSRAQRRNGLRQLKAQKRGGNPEAAEMLAEVLQRKRGAA</sequence>
<reference evidence="1" key="1">
    <citation type="submission" date="2019-12" db="EMBL/GenBank/DDBJ databases">
        <title>Comparative genomics gives insights into the taxonomy of the Azoarcus-Aromatoleum group and reveals separate origins of nif in the plant-associated Azoarcus and non-plant-associated Aromatoleum sub-groups.</title>
        <authorList>
            <person name="Lafos M."/>
            <person name="Maluk M."/>
            <person name="Batista M."/>
            <person name="Junghare M."/>
            <person name="Carmona M."/>
            <person name="Faoro H."/>
            <person name="Cruz L.M."/>
            <person name="Battistoni F."/>
            <person name="De Souza E."/>
            <person name="Pedrosa F."/>
            <person name="Chen W.-M."/>
            <person name="Poole P.S."/>
            <person name="Dixon R.A."/>
            <person name="James E.K."/>
        </authorList>
    </citation>
    <scope>NUCLEOTIDE SEQUENCE</scope>
    <source>
        <strain evidence="1">LuFRes1</strain>
    </source>
</reference>
<protein>
    <submittedName>
        <fullName evidence="1">Uncharacterized protein</fullName>
    </submittedName>
</protein>
<accession>A0ABX1PRE4</accession>
<evidence type="ECO:0000313" key="1">
    <source>
        <dbReference type="EMBL" id="NMG26438.1"/>
    </source>
</evidence>
<organism evidence="1 2">
    <name type="scientific">Aromatoleum anaerobium</name>
    <dbReference type="NCBI Taxonomy" id="182180"/>
    <lineage>
        <taxon>Bacteria</taxon>
        <taxon>Pseudomonadati</taxon>
        <taxon>Pseudomonadota</taxon>
        <taxon>Betaproteobacteria</taxon>
        <taxon>Rhodocyclales</taxon>
        <taxon>Rhodocyclaceae</taxon>
        <taxon>Aromatoleum</taxon>
    </lineage>
</organism>
<comment type="caution">
    <text evidence="1">The sequence shown here is derived from an EMBL/GenBank/DDBJ whole genome shotgun (WGS) entry which is preliminary data.</text>
</comment>
<evidence type="ECO:0000313" key="2">
    <source>
        <dbReference type="Proteomes" id="UP000615989"/>
    </source>
</evidence>